<dbReference type="AlphaFoldDB" id="A0A839XWX0"/>
<dbReference type="Pfam" id="PF11298">
    <property type="entry name" value="DUF3099"/>
    <property type="match status" value="1"/>
</dbReference>
<gene>
    <name evidence="3" type="ORF">FB384_003914</name>
</gene>
<proteinExistence type="predicted"/>
<evidence type="ECO:0000313" key="3">
    <source>
        <dbReference type="EMBL" id="MBB3664963.1"/>
    </source>
</evidence>
<feature type="region of interest" description="Disordered" evidence="1">
    <location>
        <begin position="79"/>
        <end position="98"/>
    </location>
</feature>
<keyword evidence="4" id="KW-1185">Reference proteome</keyword>
<organism evidence="3 4">
    <name type="scientific">Prauserella sediminis</name>
    <dbReference type="NCBI Taxonomy" id="577680"/>
    <lineage>
        <taxon>Bacteria</taxon>
        <taxon>Bacillati</taxon>
        <taxon>Actinomycetota</taxon>
        <taxon>Actinomycetes</taxon>
        <taxon>Pseudonocardiales</taxon>
        <taxon>Pseudonocardiaceae</taxon>
        <taxon>Prauserella</taxon>
        <taxon>Prauserella salsuginis group</taxon>
    </lineage>
</organism>
<evidence type="ECO:0000256" key="2">
    <source>
        <dbReference type="SAM" id="Phobius"/>
    </source>
</evidence>
<evidence type="ECO:0008006" key="5">
    <source>
        <dbReference type="Google" id="ProtNLM"/>
    </source>
</evidence>
<reference evidence="3 4" key="1">
    <citation type="submission" date="2020-08" db="EMBL/GenBank/DDBJ databases">
        <title>Sequencing the genomes of 1000 actinobacteria strains.</title>
        <authorList>
            <person name="Klenk H.-P."/>
        </authorList>
    </citation>
    <scope>NUCLEOTIDE SEQUENCE [LARGE SCALE GENOMIC DNA]</scope>
    <source>
        <strain evidence="3 4">DSM 45267</strain>
    </source>
</reference>
<feature type="compositionally biased region" description="Low complexity" evidence="1">
    <location>
        <begin position="131"/>
        <end position="151"/>
    </location>
</feature>
<sequence length="151" mass="15776">MEERDRPGDPVLITEAAPSYDDELAARKRKYVLTMGMRFPCLVLAGVFYQTWWLALALLVLSIPLPWIAVLIANDRPPRKSEEVNRYHRQHRALEATPHQVIDVAGAAGAAGPGTAGSGTAGSGAAGPGTSGPDASAASWSRSAGGSAPGE</sequence>
<dbReference type="InterPro" id="IPR021449">
    <property type="entry name" value="DUF3099"/>
</dbReference>
<evidence type="ECO:0000313" key="4">
    <source>
        <dbReference type="Proteomes" id="UP000564573"/>
    </source>
</evidence>
<dbReference type="EMBL" id="JACIBS010000002">
    <property type="protein sequence ID" value="MBB3664963.1"/>
    <property type="molecule type" value="Genomic_DNA"/>
</dbReference>
<comment type="caution">
    <text evidence="3">The sequence shown here is derived from an EMBL/GenBank/DDBJ whole genome shotgun (WGS) entry which is preliminary data.</text>
</comment>
<name>A0A839XWX0_9PSEU</name>
<dbReference type="Proteomes" id="UP000564573">
    <property type="component" value="Unassembled WGS sequence"/>
</dbReference>
<keyword evidence="2" id="KW-0812">Transmembrane</keyword>
<feature type="compositionally biased region" description="Gly residues" evidence="1">
    <location>
        <begin position="109"/>
        <end position="130"/>
    </location>
</feature>
<feature type="region of interest" description="Disordered" evidence="1">
    <location>
        <begin position="105"/>
        <end position="151"/>
    </location>
</feature>
<keyword evidence="2" id="KW-0472">Membrane</keyword>
<keyword evidence="2" id="KW-1133">Transmembrane helix</keyword>
<protein>
    <recommendedName>
        <fullName evidence="5">DUF3099 domain-containing protein</fullName>
    </recommendedName>
</protein>
<accession>A0A839XWX0</accession>
<feature type="transmembrane region" description="Helical" evidence="2">
    <location>
        <begin position="55"/>
        <end position="73"/>
    </location>
</feature>
<evidence type="ECO:0000256" key="1">
    <source>
        <dbReference type="SAM" id="MobiDB-lite"/>
    </source>
</evidence>